<evidence type="ECO:0000259" key="1">
    <source>
        <dbReference type="Pfam" id="PF01609"/>
    </source>
</evidence>
<accession>C4GE13</accession>
<evidence type="ECO:0000313" key="3">
    <source>
        <dbReference type="Proteomes" id="UP000003494"/>
    </source>
</evidence>
<dbReference type="NCBIfam" id="NF033559">
    <property type="entry name" value="transpos_IS1634"/>
    <property type="match status" value="1"/>
</dbReference>
<evidence type="ECO:0000313" key="2">
    <source>
        <dbReference type="EMBL" id="EEP27265.1"/>
    </source>
</evidence>
<dbReference type="SUPFAM" id="SSF53098">
    <property type="entry name" value="Ribonuclease H-like"/>
    <property type="match status" value="1"/>
</dbReference>
<sequence length="569" mass="66894">MKVSVSKSKNQTIYYLSKSVWVNGKSTTKTIEKIGAEDDLLKICGDLTPLEWAKQYAAKRSAEEKASKKDIIIKYSSSARIKKDTCRSVNVGYLFLKDIYYDLKIHDICAQIAEKYKFEYDLNHILSMLLFSRIIYPGSKRSSLEISRKFLEKPDCKFHHVYRALEILAKENDFFQAQLYKNSEMVLTRHKRVLYYDCTNYYFEIEEADDFRKYGHSKENRPNPIVQMGLFMDADGIPLTFSVFNGNENEQPSMKPLEKKILTDFGMTKFIVCTVAGLSSVSNRIFNSTPNRKFVTTQPIKKLKGFLKDYCLDADGWHLIGDKREYKLSELDENENYEKTFYKDRWINEDGLEQHLIVTFSFQYRDYMRKIRSRQLERAQKLVDNPSSLKRKRPNDPKRFIRQDHCTSDGEIADKMIASMDENVAREEEHYDGFYAVCTNLEDDAATIISINQKRWQIEECFRIMKSEFQARPVYLSRKDRITAHFITCFTALILYRILEKKLGESYTSENIIRTLKEMNMLVVPGEGYIPEYTRTDLTDKLHDVFGFRTDYEIVSQRNMKKILTVTRK</sequence>
<dbReference type="eggNOG" id="COG5421">
    <property type="taxonomic scope" value="Bacteria"/>
</dbReference>
<dbReference type="GO" id="GO:0004803">
    <property type="term" value="F:transposase activity"/>
    <property type="evidence" value="ECO:0007669"/>
    <property type="project" value="InterPro"/>
</dbReference>
<dbReference type="EMBL" id="ACIP02000007">
    <property type="protein sequence ID" value="EEP27265.1"/>
    <property type="molecule type" value="Genomic_DNA"/>
</dbReference>
<dbReference type="InterPro" id="IPR047654">
    <property type="entry name" value="IS1634_transpos"/>
</dbReference>
<feature type="domain" description="Transposase IS4-like" evidence="1">
    <location>
        <begin position="208"/>
        <end position="495"/>
    </location>
</feature>
<comment type="caution">
    <text evidence="2">The sequence shown here is derived from an EMBL/GenBank/DDBJ whole genome shotgun (WGS) entry which is preliminary data.</text>
</comment>
<keyword evidence="3" id="KW-1185">Reference proteome</keyword>
<dbReference type="Pfam" id="PF01609">
    <property type="entry name" value="DDE_Tnp_1"/>
    <property type="match status" value="1"/>
</dbReference>
<dbReference type="InterPro" id="IPR012337">
    <property type="entry name" value="RNaseH-like_sf"/>
</dbReference>
<dbReference type="Proteomes" id="UP000003494">
    <property type="component" value="Unassembled WGS sequence"/>
</dbReference>
<dbReference type="HOGENOM" id="CLU_022426_4_0_9"/>
<dbReference type="PANTHER" id="PTHR34614">
    <property type="match status" value="1"/>
</dbReference>
<dbReference type="GO" id="GO:0003677">
    <property type="term" value="F:DNA binding"/>
    <property type="evidence" value="ECO:0007669"/>
    <property type="project" value="InterPro"/>
</dbReference>
<protein>
    <recommendedName>
        <fullName evidence="1">Transposase IS4-like domain-containing protein</fullName>
    </recommendedName>
</protein>
<dbReference type="PANTHER" id="PTHR34614:SF2">
    <property type="entry name" value="TRANSPOSASE IS4-LIKE DOMAIN-CONTAINING PROTEIN"/>
    <property type="match status" value="1"/>
</dbReference>
<gene>
    <name evidence="2" type="ORF">GCWU000342_01959</name>
</gene>
<name>C4GE13_9FIRM</name>
<dbReference type="RefSeq" id="WP_006906940.1">
    <property type="nucleotide sequence ID" value="NZ_GG665867.1"/>
</dbReference>
<dbReference type="STRING" id="626523.GCWU000342_01959"/>
<dbReference type="InterPro" id="IPR002559">
    <property type="entry name" value="Transposase_11"/>
</dbReference>
<dbReference type="GO" id="GO:0006313">
    <property type="term" value="P:DNA transposition"/>
    <property type="evidence" value="ECO:0007669"/>
    <property type="project" value="InterPro"/>
</dbReference>
<reference evidence="2" key="1">
    <citation type="submission" date="2009-04" db="EMBL/GenBank/DDBJ databases">
        <authorList>
            <person name="Weinstock G."/>
            <person name="Sodergren E."/>
            <person name="Clifton S."/>
            <person name="Fulton L."/>
            <person name="Fulton B."/>
            <person name="Courtney L."/>
            <person name="Fronick C."/>
            <person name="Harrison M."/>
            <person name="Strong C."/>
            <person name="Farmer C."/>
            <person name="Delahaunty K."/>
            <person name="Markovic C."/>
            <person name="Hall O."/>
            <person name="Minx P."/>
            <person name="Tomlinson C."/>
            <person name="Mitreva M."/>
            <person name="Nelson J."/>
            <person name="Hou S."/>
            <person name="Wollam A."/>
            <person name="Pepin K.H."/>
            <person name="Johnson M."/>
            <person name="Bhonagiri V."/>
            <person name="Nash W.E."/>
            <person name="Warren W."/>
            <person name="Chinwalla A."/>
            <person name="Mardis E.R."/>
            <person name="Wilson R.K."/>
        </authorList>
    </citation>
    <scope>NUCLEOTIDE SEQUENCE [LARGE SCALE GENOMIC DNA]</scope>
    <source>
        <strain evidence="2">DSM 14600</strain>
    </source>
</reference>
<proteinExistence type="predicted"/>
<dbReference type="AlphaFoldDB" id="C4GE13"/>
<organism evidence="2 3">
    <name type="scientific">Shuttleworthella satelles DSM 14600</name>
    <dbReference type="NCBI Taxonomy" id="626523"/>
    <lineage>
        <taxon>Bacteria</taxon>
        <taxon>Bacillati</taxon>
        <taxon>Bacillota</taxon>
        <taxon>Clostridia</taxon>
        <taxon>Lachnospirales</taxon>
        <taxon>Lachnospiraceae</taxon>
        <taxon>Shuttleworthella</taxon>
    </lineage>
</organism>